<evidence type="ECO:0000256" key="5">
    <source>
        <dbReference type="RuleBase" id="RU003557"/>
    </source>
</evidence>
<dbReference type="GO" id="GO:0003988">
    <property type="term" value="F:acetyl-CoA C-acyltransferase activity"/>
    <property type="evidence" value="ECO:0007669"/>
    <property type="project" value="UniProtKB-ARBA"/>
</dbReference>
<dbReference type="InterPro" id="IPR002155">
    <property type="entry name" value="Thiolase"/>
</dbReference>
<dbReference type="Proteomes" id="UP000061010">
    <property type="component" value="Chromosome"/>
</dbReference>
<dbReference type="Pfam" id="PF00108">
    <property type="entry name" value="Thiolase_N"/>
    <property type="match status" value="1"/>
</dbReference>
<dbReference type="InterPro" id="IPR020616">
    <property type="entry name" value="Thiolase_N"/>
</dbReference>
<dbReference type="PANTHER" id="PTHR42689:SF1">
    <property type="entry name" value="ACETYL-COA ACYLTRANSFERASE FADA2 (3-KETOACYL-COA THIOLASE) (BETA-KETOTHIOLASE)-RELATED"/>
    <property type="match status" value="1"/>
</dbReference>
<dbReference type="KEGG" id="sacz:AOT14_05220"/>
<evidence type="ECO:0000256" key="1">
    <source>
        <dbReference type="ARBA" id="ARBA00010982"/>
    </source>
</evidence>
<dbReference type="InterPro" id="IPR016039">
    <property type="entry name" value="Thiolase-like"/>
</dbReference>
<dbReference type="InterPro" id="IPR020617">
    <property type="entry name" value="Thiolase_C"/>
</dbReference>
<dbReference type="AlphaFoldDB" id="A0A0S1AVZ6"/>
<dbReference type="Pfam" id="PF02803">
    <property type="entry name" value="Thiolase_C"/>
    <property type="match status" value="1"/>
</dbReference>
<evidence type="ECO:0000313" key="8">
    <source>
        <dbReference type="EMBL" id="ALJ26967.1"/>
    </source>
</evidence>
<evidence type="ECO:0000259" key="7">
    <source>
        <dbReference type="Pfam" id="PF02803"/>
    </source>
</evidence>
<organism evidence="8 9">
    <name type="scientific">Stenotrophomonas acidaminiphila</name>
    <dbReference type="NCBI Taxonomy" id="128780"/>
    <lineage>
        <taxon>Bacteria</taxon>
        <taxon>Pseudomonadati</taxon>
        <taxon>Pseudomonadota</taxon>
        <taxon>Gammaproteobacteria</taxon>
        <taxon>Lysobacterales</taxon>
        <taxon>Lysobacteraceae</taxon>
        <taxon>Stenotrophomonas</taxon>
    </lineage>
</organism>
<dbReference type="PIRSF" id="PIRSF000429">
    <property type="entry name" value="Ac-CoA_Ac_transf"/>
    <property type="match status" value="1"/>
</dbReference>
<dbReference type="PANTHER" id="PTHR42689">
    <property type="entry name" value="ACETYL-COA ACYLTRANSFERASE FADA2 (3-KETOACYL-COA THIOLASE) (BETA-KETOTHIOLASE)-RELATED"/>
    <property type="match status" value="1"/>
</dbReference>
<dbReference type="NCBIfam" id="TIGR01930">
    <property type="entry name" value="AcCoA-C-Actrans"/>
    <property type="match status" value="1"/>
</dbReference>
<feature type="domain" description="Thiolase N-terminal" evidence="6">
    <location>
        <begin position="8"/>
        <end position="267"/>
    </location>
</feature>
<dbReference type="CDD" id="cd00751">
    <property type="entry name" value="thiolase"/>
    <property type="match status" value="1"/>
</dbReference>
<dbReference type="EMBL" id="CP012900">
    <property type="protein sequence ID" value="ALJ26967.1"/>
    <property type="molecule type" value="Genomic_DNA"/>
</dbReference>
<accession>A0A0S1AVZ6</accession>
<dbReference type="InterPro" id="IPR020613">
    <property type="entry name" value="Thiolase_CS"/>
</dbReference>
<keyword evidence="2 5" id="KW-0808">Transferase</keyword>
<feature type="active site" description="Proton acceptor" evidence="4">
    <location>
        <position position="407"/>
    </location>
</feature>
<dbReference type="SUPFAM" id="SSF53901">
    <property type="entry name" value="Thiolase-like"/>
    <property type="match status" value="2"/>
</dbReference>
<evidence type="ECO:0000256" key="3">
    <source>
        <dbReference type="ARBA" id="ARBA00023315"/>
    </source>
</evidence>
<dbReference type="PROSITE" id="PS00737">
    <property type="entry name" value="THIOLASE_2"/>
    <property type="match status" value="1"/>
</dbReference>
<comment type="similarity">
    <text evidence="1 5">Belongs to the thiolase-like superfamily. Thiolase family.</text>
</comment>
<feature type="domain" description="Thiolase C-terminal" evidence="7">
    <location>
        <begin position="279"/>
        <end position="419"/>
    </location>
</feature>
<evidence type="ECO:0000259" key="6">
    <source>
        <dbReference type="Pfam" id="PF00108"/>
    </source>
</evidence>
<dbReference type="InterPro" id="IPR050521">
    <property type="entry name" value="3-ketoacyl-CoA_Thiolase"/>
</dbReference>
<dbReference type="PATRIC" id="fig|128780.6.peg.531"/>
<keyword evidence="9" id="KW-1185">Reference proteome</keyword>
<proteinExistence type="inferred from homology"/>
<evidence type="ECO:0000313" key="9">
    <source>
        <dbReference type="Proteomes" id="UP000061010"/>
    </source>
</evidence>
<keyword evidence="3 5" id="KW-0012">Acyltransferase</keyword>
<dbReference type="GO" id="GO:0005829">
    <property type="term" value="C:cytosol"/>
    <property type="evidence" value="ECO:0007669"/>
    <property type="project" value="TreeGrafter"/>
</dbReference>
<feature type="active site" description="Proton acceptor" evidence="4">
    <location>
        <position position="376"/>
    </location>
</feature>
<dbReference type="Gene3D" id="3.40.47.10">
    <property type="match status" value="1"/>
</dbReference>
<evidence type="ECO:0000256" key="2">
    <source>
        <dbReference type="ARBA" id="ARBA00022679"/>
    </source>
</evidence>
<gene>
    <name evidence="8" type="primary">fadI_2</name>
    <name evidence="8" type="ORF">AOT14_05220</name>
</gene>
<evidence type="ECO:0000256" key="4">
    <source>
        <dbReference type="PIRSR" id="PIRSR000429-1"/>
    </source>
</evidence>
<sequence>MTRFAGPVYVAAGLRTPFGRGGGPLSAYDAVSLSVPVVKAMAAQAEPDLLVWGTVIPNMGWSNIARETWLDAKLSPTVPAFSVVLACSTSMTATFAAAGMLGGGTELTMVGGSEVMSRPQIALTADASKRLTDLFARDPAAALGALQALTPRDYLLPTKGWANRITGRTMGDHMEETAKAWQVTREAQDDWALKSHQRAVAGWERGFFDDLVIPLPELARDANPRADTSPERLAALKPVFDRDSGKGSLTAGNSSPITDGAAGCWVATKAGLARLPTGTPYARLVDYEVSAVDFHTEGLLMAPAYGIPRLLARNRLSFADIGLWEIHEAFASQVLANVAAISDPEWVRTKAGVQAAMGDFNWDRVNPNGGSVAIGHPFGATGARDLSQAVKELWAMPPGSRAIVSICADGGQGTVALLERPWMGDQ</sequence>
<name>A0A0S1AVZ6_9GAMM</name>
<dbReference type="OrthoDB" id="1402717at2"/>
<reference evidence="8 9" key="1">
    <citation type="journal article" date="2015" name="Genome Announc.">
        <title>Complete Genome Sequencing of Stenotrophomonas acidaminiphila ZAC14D2_NAIMI4_2, a Multidrug-Resistant Strain Isolated from Sediments of a Polluted River in Mexico, Uncovers New Antibiotic Resistance Genes and a Novel Class-II Lasso Peptide Biosynthesis Gene Cluster.</title>
        <authorList>
            <person name="Vinuesa P."/>
            <person name="Ochoa-Sanchez L.E."/>
        </authorList>
    </citation>
    <scope>NUCLEOTIDE SEQUENCE [LARGE SCALE GENOMIC DNA]</scope>
    <source>
        <strain evidence="8 9">ZAC14D2_NAIMI4_2</strain>
    </source>
</reference>
<protein>
    <submittedName>
        <fullName evidence="8">Acetyl-CoA acetyltransferase</fullName>
    </submittedName>
</protein>
<feature type="active site" description="Acyl-thioester intermediate" evidence="4">
    <location>
        <position position="87"/>
    </location>
</feature>